<dbReference type="EMBL" id="CP005974">
    <property type="protein sequence ID" value="AJR08559.1"/>
    <property type="molecule type" value="Genomic_DNA"/>
</dbReference>
<feature type="chain" id="PRO_5002184619" evidence="3">
    <location>
        <begin position="25"/>
        <end position="346"/>
    </location>
</feature>
<evidence type="ECO:0000256" key="1">
    <source>
        <dbReference type="ARBA" id="ARBA00010515"/>
    </source>
</evidence>
<keyword evidence="2" id="KW-0378">Hydrolase</keyword>
<dbReference type="AlphaFoldDB" id="A0A0C5WU10"/>
<accession>A0A0C5WU10</accession>
<dbReference type="STRING" id="658445.H744_2c1893"/>
<dbReference type="PANTHER" id="PTHR48081">
    <property type="entry name" value="AB HYDROLASE SUPERFAMILY PROTEIN C4A8.06C"/>
    <property type="match status" value="1"/>
</dbReference>
<name>A0A0C5WU10_9GAMM</name>
<dbReference type="InterPro" id="IPR013094">
    <property type="entry name" value="AB_hydrolase_3"/>
</dbReference>
<keyword evidence="3" id="KW-0732">Signal</keyword>
<dbReference type="PANTHER" id="PTHR48081:SF30">
    <property type="entry name" value="ACETYL-HYDROLASE LIPR-RELATED"/>
    <property type="match status" value="1"/>
</dbReference>
<evidence type="ECO:0000256" key="3">
    <source>
        <dbReference type="SAM" id="SignalP"/>
    </source>
</evidence>
<dbReference type="OrthoDB" id="9806180at2"/>
<feature type="signal peptide" evidence="3">
    <location>
        <begin position="1"/>
        <end position="24"/>
    </location>
</feature>
<evidence type="ECO:0000259" key="4">
    <source>
        <dbReference type="Pfam" id="PF07859"/>
    </source>
</evidence>
<reference evidence="5 6" key="1">
    <citation type="submission" date="2013-05" db="EMBL/GenBank/DDBJ databases">
        <title>Complete genome sequence of the lipase-producing bacterium Photobacterium gaetbulicola Gung47.</title>
        <authorList>
            <person name="Kim Y.-O."/>
        </authorList>
    </citation>
    <scope>NUCLEOTIDE SEQUENCE [LARGE SCALE GENOMIC DNA]</scope>
    <source>
        <strain evidence="5 6">Gung47</strain>
    </source>
</reference>
<evidence type="ECO:0000256" key="2">
    <source>
        <dbReference type="ARBA" id="ARBA00022801"/>
    </source>
</evidence>
<sequence>MKAKAVGTFITALALSISASIASANTALPERLIPNPVGVSEEFAKFVESKQPAKSVSSPQTTEEWIALQTQFDAAMSEVTRLGMKKHGVTFEKKSIGGVDTFLVMPKNVSPEFEGVRFVHIHGGAFVFGGGEAGLGEAAWIANGLGVEVISIDYRQPPLHPYPAALEDTVAVWKELIKTQSPNATALFGSSAGGNLTLTTTLKLQQQGLPTPGVLFAGTPATDLKYTSDTWHTLQGLDPLGAREGVIDGTFALYSNGADLAHPLLSPVYAEIKDFPPTIFISGTRDLLLSDTVRMHRVLRTANIETDLHIYDGQSHGDYVRGLNYDFPESDDALREIRMFFDKHLN</sequence>
<dbReference type="InterPro" id="IPR050300">
    <property type="entry name" value="GDXG_lipolytic_enzyme"/>
</dbReference>
<dbReference type="GO" id="GO:0004806">
    <property type="term" value="F:triacylglycerol lipase activity"/>
    <property type="evidence" value="ECO:0007669"/>
    <property type="project" value="TreeGrafter"/>
</dbReference>
<protein>
    <submittedName>
        <fullName evidence="5">Putative esterase</fullName>
    </submittedName>
</protein>
<comment type="similarity">
    <text evidence="1">Belongs to the 'GDXG' lipolytic enzyme family.</text>
</comment>
<evidence type="ECO:0000313" key="6">
    <source>
        <dbReference type="Proteomes" id="UP000032303"/>
    </source>
</evidence>
<organism evidence="5 6">
    <name type="scientific">Photobacterium gaetbulicola Gung47</name>
    <dbReference type="NCBI Taxonomy" id="658445"/>
    <lineage>
        <taxon>Bacteria</taxon>
        <taxon>Pseudomonadati</taxon>
        <taxon>Pseudomonadota</taxon>
        <taxon>Gammaproteobacteria</taxon>
        <taxon>Vibrionales</taxon>
        <taxon>Vibrionaceae</taxon>
        <taxon>Photobacterium</taxon>
    </lineage>
</organism>
<dbReference type="Gene3D" id="3.40.50.1820">
    <property type="entry name" value="alpha/beta hydrolase"/>
    <property type="match status" value="1"/>
</dbReference>
<keyword evidence="6" id="KW-1185">Reference proteome</keyword>
<dbReference type="PATRIC" id="fig|658445.3.peg.3831"/>
<feature type="domain" description="Alpha/beta hydrolase fold-3" evidence="4">
    <location>
        <begin position="119"/>
        <end position="317"/>
    </location>
</feature>
<proteinExistence type="inferred from homology"/>
<dbReference type="KEGG" id="pgb:H744_2c1893"/>
<dbReference type="InterPro" id="IPR029058">
    <property type="entry name" value="AB_hydrolase_fold"/>
</dbReference>
<dbReference type="HOGENOM" id="CLU_012494_13_1_6"/>
<dbReference type="Pfam" id="PF07859">
    <property type="entry name" value="Abhydrolase_3"/>
    <property type="match status" value="1"/>
</dbReference>
<dbReference type="Proteomes" id="UP000032303">
    <property type="component" value="Chromosome 2"/>
</dbReference>
<evidence type="ECO:0000313" key="5">
    <source>
        <dbReference type="EMBL" id="AJR08559.1"/>
    </source>
</evidence>
<gene>
    <name evidence="5" type="ORF">H744_2c1893</name>
</gene>
<dbReference type="SUPFAM" id="SSF53474">
    <property type="entry name" value="alpha/beta-Hydrolases"/>
    <property type="match status" value="1"/>
</dbReference>